<dbReference type="OrthoDB" id="270335at2"/>
<keyword evidence="3" id="KW-1185">Reference proteome</keyword>
<protein>
    <recommendedName>
        <fullName evidence="1">DSP-PTPase phosphatase fused to NAD+ Kinase domain-containing protein</fullName>
    </recommendedName>
</protein>
<dbReference type="Proteomes" id="UP000320359">
    <property type="component" value="Unassembled WGS sequence"/>
</dbReference>
<dbReference type="RefSeq" id="WP_143235869.1">
    <property type="nucleotide sequence ID" value="NZ_VJWL01000002.1"/>
</dbReference>
<dbReference type="PROSITE" id="PS51257">
    <property type="entry name" value="PROKAR_LIPOPROTEIN"/>
    <property type="match status" value="1"/>
</dbReference>
<accession>A0A552X2N4</accession>
<dbReference type="AlphaFoldDB" id="A0A552X2N4"/>
<evidence type="ECO:0000259" key="1">
    <source>
        <dbReference type="Pfam" id="PF22741"/>
    </source>
</evidence>
<name>A0A552X2N4_9GAMM</name>
<proteinExistence type="predicted"/>
<dbReference type="Pfam" id="PF22741">
    <property type="entry name" value="PTP-NADK"/>
    <property type="match status" value="1"/>
</dbReference>
<organism evidence="2 3">
    <name type="scientific">Aliidiomarina halalkaliphila</name>
    <dbReference type="NCBI Taxonomy" id="2593535"/>
    <lineage>
        <taxon>Bacteria</taxon>
        <taxon>Pseudomonadati</taxon>
        <taxon>Pseudomonadota</taxon>
        <taxon>Gammaproteobacteria</taxon>
        <taxon>Alteromonadales</taxon>
        <taxon>Idiomarinaceae</taxon>
        <taxon>Aliidiomarina</taxon>
    </lineage>
</organism>
<evidence type="ECO:0000313" key="3">
    <source>
        <dbReference type="Proteomes" id="UP000320359"/>
    </source>
</evidence>
<evidence type="ECO:0000313" key="2">
    <source>
        <dbReference type="EMBL" id="TRW48883.1"/>
    </source>
</evidence>
<gene>
    <name evidence="2" type="ORF">FM042_07830</name>
</gene>
<dbReference type="InterPro" id="IPR029021">
    <property type="entry name" value="Prot-tyrosine_phosphatase-like"/>
</dbReference>
<dbReference type="Gene3D" id="3.90.190.10">
    <property type="entry name" value="Protein tyrosine phosphatase superfamily"/>
    <property type="match status" value="1"/>
</dbReference>
<reference evidence="2 3" key="1">
    <citation type="submission" date="2019-07" db="EMBL/GenBank/DDBJ databases">
        <authorList>
            <person name="Yang M."/>
            <person name="Zhao D."/>
            <person name="Xiang H."/>
        </authorList>
    </citation>
    <scope>NUCLEOTIDE SEQUENCE [LARGE SCALE GENOMIC DNA]</scope>
    <source>
        <strain evidence="2 3">IM1326</strain>
    </source>
</reference>
<dbReference type="SUPFAM" id="SSF52799">
    <property type="entry name" value="(Phosphotyrosine protein) phosphatases II"/>
    <property type="match status" value="1"/>
</dbReference>
<dbReference type="EMBL" id="VJWL01000002">
    <property type="protein sequence ID" value="TRW48883.1"/>
    <property type="molecule type" value="Genomic_DNA"/>
</dbReference>
<sequence>MKSTTVILLGAMVVSLLMLTGCVEARDHHESGLDIPESVADVFNIQRPTAEHFTGGQPTREQLAAFAELGVKNVVNLRPPSETEDFNPAAWATEETMAYFHIPIAGGADLTPHYVGIFHEVMNRIEGESSLLHCASANRVGAMVALRAHWHQGVELEEAIALGKAYGLTSLERHVREQAEANLD</sequence>
<feature type="domain" description="DSP-PTPase phosphatase fused to NAD+ Kinase" evidence="1">
    <location>
        <begin position="49"/>
        <end position="161"/>
    </location>
</feature>
<dbReference type="InterPro" id="IPR055214">
    <property type="entry name" value="PTP-NADK"/>
</dbReference>
<comment type="caution">
    <text evidence="2">The sequence shown here is derived from an EMBL/GenBank/DDBJ whole genome shotgun (WGS) entry which is preliminary data.</text>
</comment>